<dbReference type="InterPro" id="IPR007253">
    <property type="entry name" value="Cell_wall-bd_2"/>
</dbReference>
<dbReference type="InterPro" id="IPR051922">
    <property type="entry name" value="Bact_Sporulation_Assoc"/>
</dbReference>
<dbReference type="PANTHER" id="PTHR30032">
    <property type="entry name" value="N-ACETYLMURAMOYL-L-ALANINE AMIDASE-RELATED"/>
    <property type="match status" value="1"/>
</dbReference>
<reference evidence="2" key="1">
    <citation type="submission" date="2022-06" db="EMBL/GenBank/DDBJ databases">
        <title>Ornithinimicrobium JY.X270.</title>
        <authorList>
            <person name="Huang Y."/>
        </authorList>
    </citation>
    <scope>NUCLEOTIDE SEQUENCE</scope>
    <source>
        <strain evidence="2">JY.X270</strain>
    </source>
</reference>
<dbReference type="PANTHER" id="PTHR30032:SF8">
    <property type="entry name" value="GERMINATION-SPECIFIC N-ACETYLMURAMOYL-L-ALANINE AMIDASE"/>
    <property type="match status" value="1"/>
</dbReference>
<dbReference type="Gene3D" id="3.40.50.12090">
    <property type="match status" value="2"/>
</dbReference>
<gene>
    <name evidence="2" type="ORF">NF557_17340</name>
</gene>
<organism evidence="2 3">
    <name type="scientific">Ornithinimicrobium cryptoxanthini</name>
    <dbReference type="NCBI Taxonomy" id="2934161"/>
    <lineage>
        <taxon>Bacteria</taxon>
        <taxon>Bacillati</taxon>
        <taxon>Actinomycetota</taxon>
        <taxon>Actinomycetes</taxon>
        <taxon>Micrococcales</taxon>
        <taxon>Ornithinimicrobiaceae</taxon>
        <taxon>Ornithinimicrobium</taxon>
    </lineage>
</organism>
<protein>
    <submittedName>
        <fullName evidence="2">Cell wall-binding repeat-containing protein</fullName>
    </submittedName>
</protein>
<accession>A0ABY4YJ99</accession>
<dbReference type="RefSeq" id="WP_252621020.1">
    <property type="nucleotide sequence ID" value="NZ_CP099490.1"/>
</dbReference>
<evidence type="ECO:0000313" key="2">
    <source>
        <dbReference type="EMBL" id="USQ76325.1"/>
    </source>
</evidence>
<keyword evidence="1" id="KW-0732">Signal</keyword>
<sequence length="505" mass="51328">MTTRVTTRWGVAALAGAAVVLSLASGPAGTTPLPADEMSPLETAQPVAWTGGLGGQAPCPEGRTRSATLMTEGFGSGIPNNAFNNGWATVAGSVDGRAARSVVNSSDSEDWFFTDWAIGSPGTQTMLAFTSRGNVSSSSYSRADVNSVSLHAAANTTSWRGKVFDVTAATHDEDGRLGTWFQHRSQAGASQWWEVDNIQIYACRAAAVSRIQGADRFATSAAIAATYPVGPDVAYLANGRGFADALAGSALAAKADAPILLVERDSIPASVAAELDRLDPASIVVFGGPSSVSDTVLTQAAGYTGGEVTRLAGDNRYATSAAIADTYPAGISTVYIASGTGYADALSGGASAGRNARPMLLTDPTSLPPETRAALAALEPGSLVILGGPSSVSDTVAAQLAAYTTGGVSRIAGADRYDTSARIARTFPLERDRVFVATGTSFPDALSGSALAGKEATPVVLTRPSNLPSQARSAIDRLTPASGVVLGGAGSVQSIVLDQLGQHVG</sequence>
<name>A0ABY4YJ99_9MICO</name>
<proteinExistence type="predicted"/>
<feature type="signal peptide" evidence="1">
    <location>
        <begin position="1"/>
        <end position="24"/>
    </location>
</feature>
<evidence type="ECO:0000256" key="1">
    <source>
        <dbReference type="SAM" id="SignalP"/>
    </source>
</evidence>
<dbReference type="Pfam" id="PF04122">
    <property type="entry name" value="CW_binding_2"/>
    <property type="match status" value="3"/>
</dbReference>
<dbReference type="EMBL" id="CP099490">
    <property type="protein sequence ID" value="USQ76325.1"/>
    <property type="molecule type" value="Genomic_DNA"/>
</dbReference>
<dbReference type="Proteomes" id="UP001056535">
    <property type="component" value="Chromosome"/>
</dbReference>
<evidence type="ECO:0000313" key="3">
    <source>
        <dbReference type="Proteomes" id="UP001056535"/>
    </source>
</evidence>
<keyword evidence="3" id="KW-1185">Reference proteome</keyword>
<feature type="chain" id="PRO_5047548018" evidence="1">
    <location>
        <begin position="25"/>
        <end position="505"/>
    </location>
</feature>